<evidence type="ECO:0000313" key="5">
    <source>
        <dbReference type="EMBL" id="SDX16177.1"/>
    </source>
</evidence>
<dbReference type="PROSITE" id="PS50987">
    <property type="entry name" value="HTH_ARSR_2"/>
    <property type="match status" value="1"/>
</dbReference>
<protein>
    <recommendedName>
        <fullName evidence="4">HTH arsR-type domain-containing protein</fullName>
    </recommendedName>
</protein>
<evidence type="ECO:0000256" key="3">
    <source>
        <dbReference type="ARBA" id="ARBA00023163"/>
    </source>
</evidence>
<dbReference type="OrthoDB" id="529288at2"/>
<dbReference type="InterPro" id="IPR018656">
    <property type="entry name" value="DUF2087"/>
</dbReference>
<gene>
    <name evidence="5" type="ORF">SAMN05444487_11145</name>
</gene>
<organism evidence="5 6">
    <name type="scientific">Marininema mesophilum</name>
    <dbReference type="NCBI Taxonomy" id="1048340"/>
    <lineage>
        <taxon>Bacteria</taxon>
        <taxon>Bacillati</taxon>
        <taxon>Bacillota</taxon>
        <taxon>Bacilli</taxon>
        <taxon>Bacillales</taxon>
        <taxon>Thermoactinomycetaceae</taxon>
        <taxon>Marininema</taxon>
    </lineage>
</organism>
<dbReference type="AlphaFoldDB" id="A0A1H2ZFT8"/>
<dbReference type="GO" id="GO:0003677">
    <property type="term" value="F:DNA binding"/>
    <property type="evidence" value="ECO:0007669"/>
    <property type="project" value="UniProtKB-KW"/>
</dbReference>
<dbReference type="CDD" id="cd00090">
    <property type="entry name" value="HTH_ARSR"/>
    <property type="match status" value="1"/>
</dbReference>
<dbReference type="Pfam" id="PF01022">
    <property type="entry name" value="HTH_5"/>
    <property type="match status" value="1"/>
</dbReference>
<dbReference type="InterPro" id="IPR036390">
    <property type="entry name" value="WH_DNA-bd_sf"/>
</dbReference>
<reference evidence="5 6" key="1">
    <citation type="submission" date="2016-10" db="EMBL/GenBank/DDBJ databases">
        <authorList>
            <person name="de Groot N.N."/>
        </authorList>
    </citation>
    <scope>NUCLEOTIDE SEQUENCE [LARGE SCALE GENOMIC DNA]</scope>
    <source>
        <strain evidence="5 6">DSM 45610</strain>
    </source>
</reference>
<accession>A0A1H2ZFT8</accession>
<proteinExistence type="predicted"/>
<dbReference type="PANTHER" id="PTHR33154">
    <property type="entry name" value="TRANSCRIPTIONAL REGULATOR, ARSR FAMILY"/>
    <property type="match status" value="1"/>
</dbReference>
<evidence type="ECO:0000313" key="6">
    <source>
        <dbReference type="Proteomes" id="UP000198534"/>
    </source>
</evidence>
<keyword evidence="6" id="KW-1185">Reference proteome</keyword>
<dbReference type="InterPro" id="IPR011991">
    <property type="entry name" value="ArsR-like_HTH"/>
</dbReference>
<dbReference type="InterPro" id="IPR051081">
    <property type="entry name" value="HTH_MetalResp_TranReg"/>
</dbReference>
<evidence type="ECO:0000259" key="4">
    <source>
        <dbReference type="PROSITE" id="PS50987"/>
    </source>
</evidence>
<dbReference type="EMBL" id="FNNQ01000011">
    <property type="protein sequence ID" value="SDX16177.1"/>
    <property type="molecule type" value="Genomic_DNA"/>
</dbReference>
<keyword evidence="1" id="KW-0805">Transcription regulation</keyword>
<dbReference type="Gene3D" id="1.10.10.10">
    <property type="entry name" value="Winged helix-like DNA-binding domain superfamily/Winged helix DNA-binding domain"/>
    <property type="match status" value="1"/>
</dbReference>
<dbReference type="GO" id="GO:0003700">
    <property type="term" value="F:DNA-binding transcription factor activity"/>
    <property type="evidence" value="ECO:0007669"/>
    <property type="project" value="InterPro"/>
</dbReference>
<keyword evidence="3" id="KW-0804">Transcription</keyword>
<dbReference type="InterPro" id="IPR036388">
    <property type="entry name" value="WH-like_DNA-bd_sf"/>
</dbReference>
<evidence type="ECO:0000256" key="2">
    <source>
        <dbReference type="ARBA" id="ARBA00023125"/>
    </source>
</evidence>
<feature type="domain" description="HTH arsR-type" evidence="4">
    <location>
        <begin position="1"/>
        <end position="92"/>
    </location>
</feature>
<name>A0A1H2ZFT8_9BACL</name>
<sequence>MQLNRLIDFHKALADPTRLRILILLSHSPLHGQAIAGKLGLKPPTITHHMTKLREAGLVTERRERNTIYFHLKRQELEQKSLSLHSLLKEEDANMKHTNVNQNYNDSILRNFLTPEGRLRSIPAQRKKRIAILQHVATAFTHGQKYPEKEINQMIQRFHDDFATLRRELIMHQFMYRDKGVYELNPVEMWPTPEETGS</sequence>
<dbReference type="Proteomes" id="UP000198534">
    <property type="component" value="Unassembled WGS sequence"/>
</dbReference>
<dbReference type="SMART" id="SM00418">
    <property type="entry name" value="HTH_ARSR"/>
    <property type="match status" value="1"/>
</dbReference>
<keyword evidence="2" id="KW-0238">DNA-binding</keyword>
<dbReference type="RefSeq" id="WP_091740790.1">
    <property type="nucleotide sequence ID" value="NZ_FNNQ01000011.1"/>
</dbReference>
<dbReference type="PANTHER" id="PTHR33154:SF33">
    <property type="entry name" value="TRANSCRIPTIONAL REPRESSOR SDPR"/>
    <property type="match status" value="1"/>
</dbReference>
<dbReference type="NCBIfam" id="NF033788">
    <property type="entry name" value="HTH_metalloreg"/>
    <property type="match status" value="1"/>
</dbReference>
<dbReference type="InterPro" id="IPR001845">
    <property type="entry name" value="HTH_ArsR_DNA-bd_dom"/>
</dbReference>
<dbReference type="Pfam" id="PF09860">
    <property type="entry name" value="DUF2087"/>
    <property type="match status" value="1"/>
</dbReference>
<dbReference type="SUPFAM" id="SSF46785">
    <property type="entry name" value="Winged helix' DNA-binding domain"/>
    <property type="match status" value="1"/>
</dbReference>
<evidence type="ECO:0000256" key="1">
    <source>
        <dbReference type="ARBA" id="ARBA00023015"/>
    </source>
</evidence>